<dbReference type="PROSITE" id="PS51391">
    <property type="entry name" value="CID"/>
    <property type="match status" value="1"/>
</dbReference>
<dbReference type="GO" id="GO:0003729">
    <property type="term" value="F:mRNA binding"/>
    <property type="evidence" value="ECO:0007669"/>
    <property type="project" value="InterPro"/>
</dbReference>
<keyword evidence="4" id="KW-1185">Reference proteome</keyword>
<organism evidence="3 4">
    <name type="scientific">Botryobasidium botryosum (strain FD-172 SS1)</name>
    <dbReference type="NCBI Taxonomy" id="930990"/>
    <lineage>
        <taxon>Eukaryota</taxon>
        <taxon>Fungi</taxon>
        <taxon>Dikarya</taxon>
        <taxon>Basidiomycota</taxon>
        <taxon>Agaricomycotina</taxon>
        <taxon>Agaricomycetes</taxon>
        <taxon>Cantharellales</taxon>
        <taxon>Botryobasidiaceae</taxon>
        <taxon>Botryobasidium</taxon>
    </lineage>
</organism>
<evidence type="ECO:0000313" key="4">
    <source>
        <dbReference type="Proteomes" id="UP000027195"/>
    </source>
</evidence>
<dbReference type="Proteomes" id="UP000027195">
    <property type="component" value="Unassembled WGS sequence"/>
</dbReference>
<evidence type="ECO:0000313" key="3">
    <source>
        <dbReference type="EMBL" id="KDQ20713.1"/>
    </source>
</evidence>
<dbReference type="EMBL" id="KL198017">
    <property type="protein sequence ID" value="KDQ20713.1"/>
    <property type="molecule type" value="Genomic_DNA"/>
</dbReference>
<feature type="compositionally biased region" description="Pro residues" evidence="1">
    <location>
        <begin position="265"/>
        <end position="281"/>
    </location>
</feature>
<feature type="compositionally biased region" description="Polar residues" evidence="1">
    <location>
        <begin position="592"/>
        <end position="608"/>
    </location>
</feature>
<accession>A0A067MY81</accession>
<dbReference type="GO" id="GO:0005737">
    <property type="term" value="C:cytoplasm"/>
    <property type="evidence" value="ECO:0007669"/>
    <property type="project" value="TreeGrafter"/>
</dbReference>
<evidence type="ECO:0000259" key="2">
    <source>
        <dbReference type="PROSITE" id="PS51391"/>
    </source>
</evidence>
<dbReference type="InterPro" id="IPR045154">
    <property type="entry name" value="PCF11-like"/>
</dbReference>
<reference evidence="4" key="1">
    <citation type="journal article" date="2014" name="Proc. Natl. Acad. Sci. U.S.A.">
        <title>Extensive sampling of basidiomycete genomes demonstrates inadequacy of the white-rot/brown-rot paradigm for wood decay fungi.</title>
        <authorList>
            <person name="Riley R."/>
            <person name="Salamov A.A."/>
            <person name="Brown D.W."/>
            <person name="Nagy L.G."/>
            <person name="Floudas D."/>
            <person name="Held B.W."/>
            <person name="Levasseur A."/>
            <person name="Lombard V."/>
            <person name="Morin E."/>
            <person name="Otillar R."/>
            <person name="Lindquist E.A."/>
            <person name="Sun H."/>
            <person name="LaButti K.M."/>
            <person name="Schmutz J."/>
            <person name="Jabbour D."/>
            <person name="Luo H."/>
            <person name="Baker S.E."/>
            <person name="Pisabarro A.G."/>
            <person name="Walton J.D."/>
            <person name="Blanchette R.A."/>
            <person name="Henrissat B."/>
            <person name="Martin F."/>
            <person name="Cullen D."/>
            <person name="Hibbett D.S."/>
            <person name="Grigoriev I.V."/>
        </authorList>
    </citation>
    <scope>NUCLEOTIDE SEQUENCE [LARGE SCALE GENOMIC DNA]</scope>
    <source>
        <strain evidence="4">FD-172 SS1</strain>
    </source>
</reference>
<dbReference type="InterPro" id="IPR006569">
    <property type="entry name" value="CID_dom"/>
</dbReference>
<dbReference type="FunCoup" id="A0A067MY81">
    <property type="interactions" value="288"/>
</dbReference>
<dbReference type="SUPFAM" id="SSF48464">
    <property type="entry name" value="ENTH/VHS domain"/>
    <property type="match status" value="1"/>
</dbReference>
<dbReference type="STRING" id="930990.A0A067MY81"/>
<dbReference type="SMART" id="SM00582">
    <property type="entry name" value="RPR"/>
    <property type="match status" value="1"/>
</dbReference>
<dbReference type="OrthoDB" id="2129491at2759"/>
<feature type="domain" description="CID" evidence="2">
    <location>
        <begin position="41"/>
        <end position="177"/>
    </location>
</feature>
<proteinExistence type="predicted"/>
<feature type="region of interest" description="Disordered" evidence="1">
    <location>
        <begin position="585"/>
        <end position="651"/>
    </location>
</feature>
<name>A0A067MY81_BOTB1</name>
<gene>
    <name evidence="3" type="ORF">BOTBODRAFT_26732</name>
</gene>
<dbReference type="Pfam" id="PF21936">
    <property type="entry name" value="Pcf11_C"/>
    <property type="match status" value="1"/>
</dbReference>
<dbReference type="FunFam" id="1.25.40.90:FF:000016">
    <property type="entry name" value="mRNA cleavage factor complex component Pcf11"/>
    <property type="match status" value="1"/>
</dbReference>
<sequence length="651" mass="70337">MYLHQQGPAPSPYGQYQGGYPSSSYSHHHAPPVRQASPVVDPNGFRNWFNSHLATLTVNNKVIIHQIAFIAREHAQHYADVVAHCIELHIRKVPPSIKLPPFYLLDSISKNIGRPYTGLFSAFIAPLFLDTYHVVDIPTRGKMEEMLVTWRTGGPGGVELFGREAQMSIEARVWGNGAQQASSDLDVASSGPSRSQVLTELEVILAQKTRAVEINPNDTLALGHVDVLRQLRHLVQNSAVSPAELAAILTQLRTLARTIASTAPPMAPMPPPPQPVYPPSAPSFSTPPQQAYPAMAPSEPPVPATGVNGLDLSSILSMVSQPAASVPAPAPLAPAAAAPTATPDISGLFRSLVKAGIVTDTITSSATNSPKPQAATVQLGQASSSMNHVTQAEAEYEEAILSLHVQLSATGIHTEQLDAVSLLYDRLPLVCKQCAQRFPEDAAGKKRMEDHLDLHFRQNRKASQQTGRGHSRSWFVGIEDWVHDSLDTSPSAIDKGKGRADLPVLSAKANAEREAKLRESYVVIPPGEEAKRITCPVCKESLKSEFLEEDEEWVWRNATSVKGKIYHATCHADALSTSVAARLRGQTHARSRSGTPDGQSNTPQPRSPTRSDDGALNNKRKAEDDDPYANGVSVKLEPSSTPPMKKLALSL</sequence>
<feature type="region of interest" description="Disordered" evidence="1">
    <location>
        <begin position="263"/>
        <end position="306"/>
    </location>
</feature>
<dbReference type="AlphaFoldDB" id="A0A067MY81"/>
<dbReference type="PANTHER" id="PTHR15921:SF3">
    <property type="entry name" value="PRE-MRNA CLEAVAGE COMPLEX 2 PROTEIN PCF11"/>
    <property type="match status" value="1"/>
</dbReference>
<dbReference type="GO" id="GO:0000993">
    <property type="term" value="F:RNA polymerase II complex binding"/>
    <property type="evidence" value="ECO:0007669"/>
    <property type="project" value="InterPro"/>
</dbReference>
<dbReference type="GO" id="GO:0006369">
    <property type="term" value="P:termination of RNA polymerase II transcription"/>
    <property type="evidence" value="ECO:0007669"/>
    <property type="project" value="InterPro"/>
</dbReference>
<dbReference type="InterPro" id="IPR047415">
    <property type="entry name" value="Pcf11_CID"/>
</dbReference>
<dbReference type="InterPro" id="IPR054127">
    <property type="entry name" value="Pcf11_C"/>
</dbReference>
<dbReference type="HOGENOM" id="CLU_015606_2_0_1"/>
<dbReference type="InParanoid" id="A0A067MY81"/>
<dbReference type="InterPro" id="IPR008942">
    <property type="entry name" value="ENTH_VHS"/>
</dbReference>
<protein>
    <recommendedName>
        <fullName evidence="2">CID domain-containing protein</fullName>
    </recommendedName>
</protein>
<dbReference type="PANTHER" id="PTHR15921">
    <property type="entry name" value="PRE-MRNA CLEAVAGE COMPLEX II"/>
    <property type="match status" value="1"/>
</dbReference>
<dbReference type="GO" id="GO:0005849">
    <property type="term" value="C:mRNA cleavage factor complex"/>
    <property type="evidence" value="ECO:0007669"/>
    <property type="project" value="TreeGrafter"/>
</dbReference>
<dbReference type="CDD" id="cd16982">
    <property type="entry name" value="CID_Pcf11"/>
    <property type="match status" value="1"/>
</dbReference>
<dbReference type="Gene3D" id="1.25.40.90">
    <property type="match status" value="1"/>
</dbReference>
<dbReference type="Pfam" id="PF04818">
    <property type="entry name" value="CID"/>
    <property type="match status" value="1"/>
</dbReference>
<dbReference type="GO" id="GO:0031124">
    <property type="term" value="P:mRNA 3'-end processing"/>
    <property type="evidence" value="ECO:0007669"/>
    <property type="project" value="InterPro"/>
</dbReference>
<evidence type="ECO:0000256" key="1">
    <source>
        <dbReference type="SAM" id="MobiDB-lite"/>
    </source>
</evidence>